<dbReference type="EMBL" id="KI546047">
    <property type="protein sequence ID" value="EST47109.1"/>
    <property type="molecule type" value="Genomic_DNA"/>
</dbReference>
<accession>V6M1N0</accession>
<reference evidence="1" key="1">
    <citation type="journal article" date="2014" name="PLoS Genet.">
        <title>The Genome of Spironucleus salmonicida Highlights a Fish Pathogen Adapted to Fluctuating Environments.</title>
        <authorList>
            <person name="Xu F."/>
            <person name="Jerlstrom-Hultqvist J."/>
            <person name="Einarsson E."/>
            <person name="Astvaldsson A."/>
            <person name="Svard S.G."/>
            <person name="Andersson J.O."/>
        </authorList>
    </citation>
    <scope>NUCLEOTIDE SEQUENCE</scope>
</reference>
<gene>
    <name evidence="1" type="ORF">SS50377_12815</name>
</gene>
<sequence>MSTLDYTRKYLQKFYRPLEKQHKATLTVFKDPTISDIYPIPSLPNLKPLSPVRSAHLRMRNGEISSK</sequence>
<evidence type="ECO:0000313" key="1">
    <source>
        <dbReference type="EMBL" id="EST47109.1"/>
    </source>
</evidence>
<dbReference type="AlphaFoldDB" id="V6M1N0"/>
<organism evidence="1">
    <name type="scientific">Spironucleus salmonicida</name>
    <dbReference type="NCBI Taxonomy" id="348837"/>
    <lineage>
        <taxon>Eukaryota</taxon>
        <taxon>Metamonada</taxon>
        <taxon>Diplomonadida</taxon>
        <taxon>Hexamitidae</taxon>
        <taxon>Hexamitinae</taxon>
        <taxon>Spironucleus</taxon>
    </lineage>
</organism>
<protein>
    <submittedName>
        <fullName evidence="1">Uncharacterized protein</fullName>
    </submittedName>
</protein>
<name>V6M1N0_9EUKA</name>
<proteinExistence type="predicted"/>